<keyword evidence="5" id="KW-1185">Reference proteome</keyword>
<dbReference type="InterPro" id="IPR006860">
    <property type="entry name" value="FecR"/>
</dbReference>
<feature type="region of interest" description="Disordered" evidence="1">
    <location>
        <begin position="193"/>
        <end position="226"/>
    </location>
</feature>
<dbReference type="Pfam" id="PF04773">
    <property type="entry name" value="FecR"/>
    <property type="match status" value="1"/>
</dbReference>
<proteinExistence type="predicted"/>
<dbReference type="Gene3D" id="2.60.120.1440">
    <property type="match status" value="1"/>
</dbReference>
<protein>
    <submittedName>
        <fullName evidence="4">FecR domain-containing protein</fullName>
    </submittedName>
</protein>
<evidence type="ECO:0000259" key="3">
    <source>
        <dbReference type="Pfam" id="PF04773"/>
    </source>
</evidence>
<feature type="chain" id="PRO_5030770540" evidence="2">
    <location>
        <begin position="20"/>
        <end position="450"/>
    </location>
</feature>
<name>A0A7Y2P0L2_9BURK</name>
<dbReference type="AlphaFoldDB" id="A0A7Y2P0L2"/>
<sequence>MQKLLLTALLVSAAHAAHAADAGKIIFVAGNAKAGEASAREGAPVAEGQMLSTGTDGFIYVKTVDNGLFILRPNTRARIVTYHIDQKNPANTRIKLELLSGVARSKSGEAVKLARQNFRFNTPVAAIGVRGTDFTVFTNDDTSRVAVISGGVVVSGFTPGCRPDGAGPCEGSASRELSAAQRGQLVQVQRGQAAQVLQSSPLSPDQVSPPRGDEPLAKSGGAASTQVNAGVEARKNAGLNQVIEKLVTTVPPAPVPVPVPEPTPPVVTMPPPVVEVPALPKRVAVWGRWQPLLGSHANLDLAEERKKNELLALSGYFALFRSPGKDYVAPNNGTVGFALRGSEAVVTTEYGFGNTVAAPATLSNGSLTVDFGKRSFSTGMDVTTATDVVRISAEGAVRDDGRLFSNAAEGRHGILNVQGLLTNERGGSAAYIFEGRLDDKRTVNGAATWR</sequence>
<organism evidence="4 5">
    <name type="scientific">Telluria aromaticivorans</name>
    <dbReference type="NCBI Taxonomy" id="2725995"/>
    <lineage>
        <taxon>Bacteria</taxon>
        <taxon>Pseudomonadati</taxon>
        <taxon>Pseudomonadota</taxon>
        <taxon>Betaproteobacteria</taxon>
        <taxon>Burkholderiales</taxon>
        <taxon>Oxalobacteraceae</taxon>
        <taxon>Telluria group</taxon>
        <taxon>Telluria</taxon>
    </lineage>
</organism>
<dbReference type="PANTHER" id="PTHR38731">
    <property type="entry name" value="LIPL45-RELATED LIPOPROTEIN-RELATED"/>
    <property type="match status" value="1"/>
</dbReference>
<evidence type="ECO:0000256" key="1">
    <source>
        <dbReference type="SAM" id="MobiDB-lite"/>
    </source>
</evidence>
<evidence type="ECO:0000313" key="5">
    <source>
        <dbReference type="Proteomes" id="UP000533905"/>
    </source>
</evidence>
<dbReference type="Proteomes" id="UP000533905">
    <property type="component" value="Unassembled WGS sequence"/>
</dbReference>
<comment type="caution">
    <text evidence="4">The sequence shown here is derived from an EMBL/GenBank/DDBJ whole genome shotgun (WGS) entry which is preliminary data.</text>
</comment>
<gene>
    <name evidence="4" type="ORF">HGB41_07955</name>
</gene>
<reference evidence="4 5" key="1">
    <citation type="submission" date="2020-04" db="EMBL/GenBank/DDBJ databases">
        <title>Massilia sp. nov., a cold adapted bacteria isolated from Arctic soil.</title>
        <authorList>
            <person name="Son J."/>
            <person name="Ka J.-O."/>
        </authorList>
    </citation>
    <scope>NUCLEOTIDE SEQUENCE [LARGE SCALE GENOMIC DNA]</scope>
    <source>
        <strain evidence="4 5">ML15P13</strain>
    </source>
</reference>
<dbReference type="PANTHER" id="PTHR38731:SF3">
    <property type="entry name" value="BLL6125 PROTEIN"/>
    <property type="match status" value="1"/>
</dbReference>
<evidence type="ECO:0000256" key="2">
    <source>
        <dbReference type="SAM" id="SignalP"/>
    </source>
</evidence>
<accession>A0A7Y2P0L2</accession>
<evidence type="ECO:0000313" key="4">
    <source>
        <dbReference type="EMBL" id="NNG22934.1"/>
    </source>
</evidence>
<dbReference type="EMBL" id="JABAIV010000002">
    <property type="protein sequence ID" value="NNG22934.1"/>
    <property type="molecule type" value="Genomic_DNA"/>
</dbReference>
<keyword evidence="2" id="KW-0732">Signal</keyword>
<feature type="domain" description="FecR protein" evidence="3">
    <location>
        <begin position="51"/>
        <end position="152"/>
    </location>
</feature>
<feature type="signal peptide" evidence="2">
    <location>
        <begin position="1"/>
        <end position="19"/>
    </location>
</feature>
<dbReference type="RefSeq" id="WP_171082918.1">
    <property type="nucleotide sequence ID" value="NZ_JABAIV010000002.1"/>
</dbReference>